<reference evidence="2" key="1">
    <citation type="submission" date="2025-08" db="UniProtKB">
        <authorList>
            <consortium name="RefSeq"/>
        </authorList>
    </citation>
    <scope>IDENTIFICATION</scope>
</reference>
<accession>A0ABM4DLD9</accession>
<sequence>MFVKNNIFLMRIMMSVLFYKYIQVYELFALNEKCVISKNKLLHTFSVFPKEYEITFEACFTSFTSGDPDSTWSNVFNFNLGNSNSYSYRVIGIWFNSKGDMVFYALINNIVYSKKFASVLTLGCHQYSISQGLFHYYNVTINISGKNIFTIKNTSAKEFSNVKMYFSDPWYDSQPGYIKNLLVTKGCSDLFTLIEKSNILQNNPLQTIAVFPIQYEITFEACLTTFTSGNYSSTLSNLFNFTNSGYGYCVVCMGFFKTGEMQLSALINSTSYSFTTKSFELGCKQYKISQTLYQESYIFTILVDGWTLSTVKNLAPQEFNNVQIYISDPWTVAQPGYISNFNIMRRCSDLFSLKEEYYINSNRLFHTIEIFPKEYEITFEICLTSYTSGNNLSTLSNVFFFTNAGNISCVLCMWFTPNGEMQFSAMINRTLYKIATKPFNLGCKNYKINQVLHHGYYIFSIEVDNLILTRVKNFSPQEFTKVQLYISDPWYKAQPSIIRNLIIKKGCSDCNLYYEPLLNVTYDGNILGNVLIINFVINYNDPVESAVSVTWEYFLPPFLYFQSEGTSEGVVKISSNNLKYKIDNINNVGVKQSITLTIKNDRCLFGRSYSIDIPMTLYFENDEGRSWKSFKKFTKYYSENCSSKNVPTIPKHVSEYYGRGIYWNDDSFELYLCINQYVTTLQNPACFITQDSGASWDAMDQSIGAVLGHDISTGELYAIHRNQKLYLKFNTVYKKWLAVTNDEFKKNISNNLNWKRLKTIEENFDQTITFGTSQWMVNGVGIYFRKLGDNIWIQRIKWND</sequence>
<name>A0ABM4DLD9_HYDVU</name>
<evidence type="ECO:0000313" key="1">
    <source>
        <dbReference type="Proteomes" id="UP001652625"/>
    </source>
</evidence>
<evidence type="ECO:0000313" key="2">
    <source>
        <dbReference type="RefSeq" id="XP_065675347.1"/>
    </source>
</evidence>
<dbReference type="Proteomes" id="UP001652625">
    <property type="component" value="Chromosome 15"/>
</dbReference>
<proteinExistence type="predicted"/>
<keyword evidence="1" id="KW-1185">Reference proteome</keyword>
<dbReference type="RefSeq" id="XP_065675347.1">
    <property type="nucleotide sequence ID" value="XM_065819275.1"/>
</dbReference>
<dbReference type="GeneID" id="136091580"/>
<gene>
    <name evidence="2" type="primary">LOC136091580</name>
</gene>
<protein>
    <submittedName>
        <fullName evidence="2">Uncharacterized protein LOC136091580 isoform X1</fullName>
    </submittedName>
</protein>
<organism evidence="1 2">
    <name type="scientific">Hydra vulgaris</name>
    <name type="common">Hydra</name>
    <name type="synonym">Hydra attenuata</name>
    <dbReference type="NCBI Taxonomy" id="6087"/>
    <lineage>
        <taxon>Eukaryota</taxon>
        <taxon>Metazoa</taxon>
        <taxon>Cnidaria</taxon>
        <taxon>Hydrozoa</taxon>
        <taxon>Hydroidolina</taxon>
        <taxon>Anthoathecata</taxon>
        <taxon>Aplanulata</taxon>
        <taxon>Hydridae</taxon>
        <taxon>Hydra</taxon>
    </lineage>
</organism>